<sequence length="81" mass="8488">MKTHKIAAIPGDGIGKEVVAAGLRVLDACATRDGNFTVDVANFPWGSDFYKANGVLMPEGGIDELKAFDAILRCSGCTGRS</sequence>
<dbReference type="PANTHER" id="PTHR43275:SF1">
    <property type="entry name" value="D-MALATE DEHYDROGENASE [DECARBOXYLATING]"/>
    <property type="match status" value="1"/>
</dbReference>
<keyword evidence="3" id="KW-0479">Metal-binding</keyword>
<evidence type="ECO:0000259" key="7">
    <source>
        <dbReference type="Pfam" id="PF00180"/>
    </source>
</evidence>
<dbReference type="Pfam" id="PF00180">
    <property type="entry name" value="Iso_dh"/>
    <property type="match status" value="1"/>
</dbReference>
<feature type="domain" description="Isopropylmalate dehydrogenase-like" evidence="7">
    <location>
        <begin position="5"/>
        <end position="75"/>
    </location>
</feature>
<evidence type="ECO:0000313" key="8">
    <source>
        <dbReference type="EMBL" id="MBB3145942.1"/>
    </source>
</evidence>
<comment type="caution">
    <text evidence="8">The sequence shown here is derived from an EMBL/GenBank/DDBJ whole genome shotgun (WGS) entry which is preliminary data.</text>
</comment>
<dbReference type="AlphaFoldDB" id="A0A839UAH2"/>
<dbReference type="InterPro" id="IPR024084">
    <property type="entry name" value="IsoPropMal-DH-like_dom"/>
</dbReference>
<accession>A0A839UAH2</accession>
<gene>
    <name evidence="8" type="ORF">FHS21_002356</name>
</gene>
<evidence type="ECO:0000256" key="2">
    <source>
        <dbReference type="ARBA" id="ARBA00001946"/>
    </source>
</evidence>
<name>A0A839UAH2_9HYPH</name>
<dbReference type="PANTHER" id="PTHR43275">
    <property type="entry name" value="D-MALATE DEHYDROGENASE [DECARBOXYLATING]"/>
    <property type="match status" value="1"/>
</dbReference>
<evidence type="ECO:0000256" key="4">
    <source>
        <dbReference type="ARBA" id="ARBA00023002"/>
    </source>
</evidence>
<dbReference type="EMBL" id="JACHXN010000006">
    <property type="protein sequence ID" value="MBB3145942.1"/>
    <property type="molecule type" value="Genomic_DNA"/>
</dbReference>
<keyword evidence="4" id="KW-0560">Oxidoreductase</keyword>
<dbReference type="InterPro" id="IPR050501">
    <property type="entry name" value="ICDH/IPMDH"/>
</dbReference>
<evidence type="ECO:0000256" key="1">
    <source>
        <dbReference type="ARBA" id="ARBA00001936"/>
    </source>
</evidence>
<comment type="cofactor">
    <cofactor evidence="2">
        <name>Mg(2+)</name>
        <dbReference type="ChEBI" id="CHEBI:18420"/>
    </cofactor>
</comment>
<dbReference type="SUPFAM" id="SSF53659">
    <property type="entry name" value="Isocitrate/Isopropylmalate dehydrogenase-like"/>
    <property type="match status" value="1"/>
</dbReference>
<evidence type="ECO:0000313" key="9">
    <source>
        <dbReference type="Proteomes" id="UP000554520"/>
    </source>
</evidence>
<evidence type="ECO:0000256" key="3">
    <source>
        <dbReference type="ARBA" id="ARBA00022723"/>
    </source>
</evidence>
<keyword evidence="5" id="KW-0520">NAD</keyword>
<protein>
    <submittedName>
        <fullName evidence="8">Isocitrate/isopropylmalate dehydrogenase</fullName>
    </submittedName>
</protein>
<dbReference type="Proteomes" id="UP000554520">
    <property type="component" value="Unassembled WGS sequence"/>
</dbReference>
<keyword evidence="6" id="KW-0464">Manganese</keyword>
<dbReference type="Gene3D" id="3.40.718.10">
    <property type="entry name" value="Isopropylmalate Dehydrogenase"/>
    <property type="match status" value="1"/>
</dbReference>
<dbReference type="GO" id="GO:0046872">
    <property type="term" value="F:metal ion binding"/>
    <property type="evidence" value="ECO:0007669"/>
    <property type="project" value="UniProtKB-KW"/>
</dbReference>
<keyword evidence="9" id="KW-1185">Reference proteome</keyword>
<dbReference type="GO" id="GO:0016491">
    <property type="term" value="F:oxidoreductase activity"/>
    <property type="evidence" value="ECO:0007669"/>
    <property type="project" value="UniProtKB-KW"/>
</dbReference>
<proteinExistence type="predicted"/>
<evidence type="ECO:0000256" key="5">
    <source>
        <dbReference type="ARBA" id="ARBA00023027"/>
    </source>
</evidence>
<evidence type="ECO:0000256" key="6">
    <source>
        <dbReference type="ARBA" id="ARBA00023211"/>
    </source>
</evidence>
<organism evidence="8 9">
    <name type="scientific">Phyllobacterium trifolii</name>
    <dbReference type="NCBI Taxonomy" id="300193"/>
    <lineage>
        <taxon>Bacteria</taxon>
        <taxon>Pseudomonadati</taxon>
        <taxon>Pseudomonadota</taxon>
        <taxon>Alphaproteobacteria</taxon>
        <taxon>Hyphomicrobiales</taxon>
        <taxon>Phyllobacteriaceae</taxon>
        <taxon>Phyllobacterium</taxon>
    </lineage>
</organism>
<reference evidence="8 9" key="1">
    <citation type="submission" date="2020-08" db="EMBL/GenBank/DDBJ databases">
        <title>Genomic Encyclopedia of Type Strains, Phase III (KMG-III): the genomes of soil and plant-associated and newly described type strains.</title>
        <authorList>
            <person name="Whitman W."/>
        </authorList>
    </citation>
    <scope>NUCLEOTIDE SEQUENCE [LARGE SCALE GENOMIC DNA]</scope>
    <source>
        <strain evidence="8 9">CECT 7015</strain>
    </source>
</reference>
<comment type="cofactor">
    <cofactor evidence="1">
        <name>Mn(2+)</name>
        <dbReference type="ChEBI" id="CHEBI:29035"/>
    </cofactor>
</comment>